<protein>
    <submittedName>
        <fullName evidence="2">DUF3459 domain-containing protein</fullName>
    </submittedName>
</protein>
<evidence type="ECO:0000256" key="1">
    <source>
        <dbReference type="SAM" id="MobiDB-lite"/>
    </source>
</evidence>
<sequence>MSEDPPDPEQELGPYSDLSPDFVRDFVREFARDFAPDFVREFAPDFVREFARDLAPDLARDFAADFAPDLAPAPVLHPVPYPDPSPDSAPAPVSDSAADHPPPYSAAAVLVAELARERPDIVALAECLCLAAGVERPFLRRARLRFLPRSTAGLEADLWFSPLVEAAGDHLLLDPGAATVLRERLARGPRERAEAVRAFTEETHSGAAPLVRWFEQLLWAGLFPTADSGALVGRELRRVLTAVTASGPDADDIGRWALHYLPRLPAGVLRHDDAWRIQVASSERLGLEPPPDPGGDRRPPGATAEARALVHRERLIGVEARSGGVVLTRPPAPTARPLRARGLWRVRLDAVSALTPRPVSAIPVRLEIGERERLELPFTVLQRLDAAGRPVLSVAHPGTALATVIAGGDPDGPGVRYAVLLPDGAIALHDRAGRVTGTLPASGTRRDSLTLSGDGTRLVWIEGDAVHEYSLAEQTGSSTRMPADAGLRMWFAGDTDTELVWVFISGDGLVLGPAAGSVSLLPAAPDARDLWPVRDGSGLTAPTALVALGAAGELSYHARGRNRARRLSRHITAAHARPTRTVAGAREDGTVLLWIRAGGRSRKHRVIGTAPWQVTGVALSDDERWLAAVGGDTRLLVWPTGRDLGPPREIPLAFCADRVHALPDGGWAVSGSGGPTELTCEDGRRHQVTPAREPAPDDLVPDWIREGVLAEVDRSEIPSLFAGDPGGDEGRDQGENQGEDKGRGQGRGRGALPRLAAAGVRVLVVGPYTPPPLDEAGLTADHDEVTALRTEAHRHGVRVVVDLHPGDHGTGTADPARQARLLDCVRRWLDHDADGIRVSAASDIGARELGDLRHLLDGYDGRILVRKSLQAPHAVLLFDLEDMGARGDDCDMVVPSSLATALAGAVRDADLHFYGAQFMDAQSSLDSTGLRARWGHCLPELMAGTQRRLAAAVLLGLPGSPCLPLDLLREPGIAALLELRRGHLALSRGDCRILLYDRPELLGVLRGHGDETVLCLTNSATRPATVPLTPAALHTAGPLRLLDLLDGTTVGCADTAPAEPAVPGLGVRWFLLLPGHGADGPGE</sequence>
<feature type="region of interest" description="Disordered" evidence="1">
    <location>
        <begin position="715"/>
        <end position="750"/>
    </location>
</feature>
<feature type="region of interest" description="Disordered" evidence="1">
    <location>
        <begin position="75"/>
        <end position="99"/>
    </location>
</feature>
<reference evidence="2 3" key="1">
    <citation type="submission" date="2022-10" db="EMBL/GenBank/DDBJ databases">
        <title>Draft genome sequence of Streptomyces sp. YSPA8.</title>
        <authorList>
            <person name="Moriuchi R."/>
            <person name="Dohra H."/>
            <person name="Yamamura H."/>
            <person name="Kodani S."/>
        </authorList>
    </citation>
    <scope>NUCLEOTIDE SEQUENCE [LARGE SCALE GENOMIC DNA]</scope>
    <source>
        <strain evidence="2 3">YSPA8</strain>
    </source>
</reference>
<evidence type="ECO:0000313" key="3">
    <source>
        <dbReference type="Proteomes" id="UP001291653"/>
    </source>
</evidence>
<feature type="compositionally biased region" description="Pro residues" evidence="1">
    <location>
        <begin position="75"/>
        <end position="89"/>
    </location>
</feature>
<proteinExistence type="predicted"/>
<dbReference type="EMBL" id="BSBI01000012">
    <property type="protein sequence ID" value="GLF97923.1"/>
    <property type="molecule type" value="Genomic_DNA"/>
</dbReference>
<organism evidence="2 3">
    <name type="scientific">Streptomyces yaizuensis</name>
    <dbReference type="NCBI Taxonomy" id="2989713"/>
    <lineage>
        <taxon>Bacteria</taxon>
        <taxon>Bacillati</taxon>
        <taxon>Actinomycetota</taxon>
        <taxon>Actinomycetes</taxon>
        <taxon>Kitasatosporales</taxon>
        <taxon>Streptomycetaceae</taxon>
        <taxon>Streptomyces</taxon>
    </lineage>
</organism>
<accession>A0ABQ5P5R0</accession>
<dbReference type="SUPFAM" id="SSF82171">
    <property type="entry name" value="DPP6 N-terminal domain-like"/>
    <property type="match status" value="1"/>
</dbReference>
<dbReference type="RefSeq" id="WP_323449904.1">
    <property type="nucleotide sequence ID" value="NZ_BSBI01000012.1"/>
</dbReference>
<feature type="compositionally biased region" description="Basic and acidic residues" evidence="1">
    <location>
        <begin position="728"/>
        <end position="743"/>
    </location>
</feature>
<dbReference type="Gene3D" id="2.130.10.10">
    <property type="entry name" value="YVTN repeat-like/Quinoprotein amine dehydrogenase"/>
    <property type="match status" value="1"/>
</dbReference>
<gene>
    <name evidence="2" type="ORF">SYYSPA8_26520</name>
</gene>
<name>A0ABQ5P5R0_9ACTN</name>
<dbReference type="Gene3D" id="3.20.20.80">
    <property type="entry name" value="Glycosidases"/>
    <property type="match status" value="1"/>
</dbReference>
<dbReference type="InterPro" id="IPR017853">
    <property type="entry name" value="GH"/>
</dbReference>
<dbReference type="SUPFAM" id="SSF51445">
    <property type="entry name" value="(Trans)glycosidases"/>
    <property type="match status" value="1"/>
</dbReference>
<dbReference type="InterPro" id="IPR015943">
    <property type="entry name" value="WD40/YVTN_repeat-like_dom_sf"/>
</dbReference>
<evidence type="ECO:0000313" key="2">
    <source>
        <dbReference type="EMBL" id="GLF97923.1"/>
    </source>
</evidence>
<dbReference type="CDD" id="cd00551">
    <property type="entry name" value="AmyAc_family"/>
    <property type="match status" value="1"/>
</dbReference>
<feature type="region of interest" description="Disordered" evidence="1">
    <location>
        <begin position="282"/>
        <end position="302"/>
    </location>
</feature>
<keyword evidence="3" id="KW-1185">Reference proteome</keyword>
<comment type="caution">
    <text evidence="2">The sequence shown here is derived from an EMBL/GenBank/DDBJ whole genome shotgun (WGS) entry which is preliminary data.</text>
</comment>
<dbReference type="Proteomes" id="UP001291653">
    <property type="component" value="Unassembled WGS sequence"/>
</dbReference>